<name>A0A3B1BJF1_9ZZZZ</name>
<organism evidence="2">
    <name type="scientific">hydrothermal vent metagenome</name>
    <dbReference type="NCBI Taxonomy" id="652676"/>
    <lineage>
        <taxon>unclassified sequences</taxon>
        <taxon>metagenomes</taxon>
        <taxon>ecological metagenomes</taxon>
    </lineage>
</organism>
<sequence>MKRIELGYKSWLTPLLSCMLIITLAGISPAQAEPPVRLSPSDILSSLLGSMVGGLSPSYAPIRVQAECSHELGQCWKANGMNKSNVEQVSDLCWRESKRCPKICKDEYFSRRKLGMDSAASDPLFSGRKGEDTSCVPGVDERTHPGTRVKVNDSAIRIRVTIGGQAVGAEVTAVPVDDQGQEKKRTTSSPNYSKSNAYNDSFGPILLNLPAGKYRLQVLSPDRFYHRVRAFPEQVELVTVEAGQTLDKNYPFGMGQLVVKVQNKDGKPLTATLELRRSTTPDSVLLRTSLPLDRSLLAGKYRLMVRENKGRRSRAFDVEVKDGKSTTKAVVFR</sequence>
<gene>
    <name evidence="2" type="ORF">MNBD_GAMMA24-2620</name>
</gene>
<feature type="region of interest" description="Disordered" evidence="1">
    <location>
        <begin position="122"/>
        <end position="146"/>
    </location>
</feature>
<proteinExistence type="predicted"/>
<dbReference type="EMBL" id="UOFZ01000187">
    <property type="protein sequence ID" value="VAX14651.1"/>
    <property type="molecule type" value="Genomic_DNA"/>
</dbReference>
<accession>A0A3B1BJF1</accession>
<protein>
    <submittedName>
        <fullName evidence="2">Uncharacterized protein</fullName>
    </submittedName>
</protein>
<reference evidence="2" key="1">
    <citation type="submission" date="2018-06" db="EMBL/GenBank/DDBJ databases">
        <authorList>
            <person name="Zhirakovskaya E."/>
        </authorList>
    </citation>
    <scope>NUCLEOTIDE SEQUENCE</scope>
</reference>
<dbReference type="AlphaFoldDB" id="A0A3B1BJF1"/>
<feature type="region of interest" description="Disordered" evidence="1">
    <location>
        <begin position="173"/>
        <end position="195"/>
    </location>
</feature>
<evidence type="ECO:0000256" key="1">
    <source>
        <dbReference type="SAM" id="MobiDB-lite"/>
    </source>
</evidence>
<evidence type="ECO:0000313" key="2">
    <source>
        <dbReference type="EMBL" id="VAX14651.1"/>
    </source>
</evidence>